<organism evidence="2 3">
    <name type="scientific">Mycena venus</name>
    <dbReference type="NCBI Taxonomy" id="2733690"/>
    <lineage>
        <taxon>Eukaryota</taxon>
        <taxon>Fungi</taxon>
        <taxon>Dikarya</taxon>
        <taxon>Basidiomycota</taxon>
        <taxon>Agaricomycotina</taxon>
        <taxon>Agaricomycetes</taxon>
        <taxon>Agaricomycetidae</taxon>
        <taxon>Agaricales</taxon>
        <taxon>Marasmiineae</taxon>
        <taxon>Mycenaceae</taxon>
        <taxon>Mycena</taxon>
    </lineage>
</organism>
<accession>A0A8H6XNF5</accession>
<protein>
    <submittedName>
        <fullName evidence="2">Uncharacterized protein</fullName>
    </submittedName>
</protein>
<gene>
    <name evidence="2" type="ORF">MVEN_01659700</name>
</gene>
<evidence type="ECO:0000313" key="2">
    <source>
        <dbReference type="EMBL" id="KAF7344970.1"/>
    </source>
</evidence>
<dbReference type="AlphaFoldDB" id="A0A8H6XNF5"/>
<evidence type="ECO:0000313" key="3">
    <source>
        <dbReference type="Proteomes" id="UP000620124"/>
    </source>
</evidence>
<feature type="compositionally biased region" description="Low complexity" evidence="1">
    <location>
        <begin position="81"/>
        <end position="104"/>
    </location>
</feature>
<keyword evidence="3" id="KW-1185">Reference proteome</keyword>
<name>A0A8H6XNF5_9AGAR</name>
<dbReference type="Proteomes" id="UP000620124">
    <property type="component" value="Unassembled WGS sequence"/>
</dbReference>
<proteinExistence type="predicted"/>
<evidence type="ECO:0000256" key="1">
    <source>
        <dbReference type="SAM" id="MobiDB-lite"/>
    </source>
</evidence>
<reference evidence="2" key="1">
    <citation type="submission" date="2020-05" db="EMBL/GenBank/DDBJ databases">
        <title>Mycena genomes resolve the evolution of fungal bioluminescence.</title>
        <authorList>
            <person name="Tsai I.J."/>
        </authorList>
    </citation>
    <scope>NUCLEOTIDE SEQUENCE</scope>
    <source>
        <strain evidence="2">CCC161011</strain>
    </source>
</reference>
<dbReference type="EMBL" id="JACAZI010000014">
    <property type="protein sequence ID" value="KAF7344970.1"/>
    <property type="molecule type" value="Genomic_DNA"/>
</dbReference>
<sequence length="120" mass="12715">MIVWVNEKKGSVCSPWKQDILGAPSLSRVHRPQPPGPTLAAFALQGSTYSSIFLDRFEALNLLLMDKIQNRRKVEPPAAPDPVVAAAASSAKPAAEGAPAAGGVQKKEPKNQCSRGGRVD</sequence>
<comment type="caution">
    <text evidence="2">The sequence shown here is derived from an EMBL/GenBank/DDBJ whole genome shotgun (WGS) entry which is preliminary data.</text>
</comment>
<feature type="region of interest" description="Disordered" evidence="1">
    <location>
        <begin position="75"/>
        <end position="120"/>
    </location>
</feature>